<evidence type="ECO:0000313" key="4">
    <source>
        <dbReference type="Proteomes" id="UP000193907"/>
    </source>
</evidence>
<feature type="transmembrane region" description="Helical" evidence="1">
    <location>
        <begin position="6"/>
        <end position="28"/>
    </location>
</feature>
<evidence type="ECO:0000313" key="2">
    <source>
        <dbReference type="EMBL" id="ORV15441.1"/>
    </source>
</evidence>
<dbReference type="STRING" id="28045.AWB95_07840"/>
<reference evidence="3 5" key="2">
    <citation type="journal article" date="2017" name="Infect. Genet. Evol.">
        <title>The new phylogeny of the genus Mycobacterium: The old and the news.</title>
        <authorList>
            <person name="Tortoli E."/>
            <person name="Fedrizzi T."/>
            <person name="Meehan C.J."/>
            <person name="Trovato A."/>
            <person name="Grottola A."/>
            <person name="Giacobazzi E."/>
            <person name="Serpini G.F."/>
            <person name="Tagliazucchi S."/>
            <person name="Fabio A."/>
            <person name="Bettua C."/>
            <person name="Bertorelli R."/>
            <person name="Frascaro F."/>
            <person name="De Sanctis V."/>
            <person name="Pecorari M."/>
            <person name="Jousson O."/>
            <person name="Segata N."/>
            <person name="Cirillo D.M."/>
        </authorList>
    </citation>
    <scope>NUCLEOTIDE SEQUENCE [LARGE SCALE GENOMIC DNA]</scope>
    <source>
        <strain evidence="3 5">NCTC 12882</strain>
    </source>
</reference>
<proteinExistence type="predicted"/>
<evidence type="ECO:0000313" key="5">
    <source>
        <dbReference type="Proteomes" id="UP000230971"/>
    </source>
</evidence>
<accession>A0A1X1RTS8</accession>
<name>A0A1X1RTS8_MYCCE</name>
<dbReference type="Proteomes" id="UP000230971">
    <property type="component" value="Unassembled WGS sequence"/>
</dbReference>
<dbReference type="EMBL" id="PDKV01000024">
    <property type="protein sequence ID" value="PIB77395.1"/>
    <property type="molecule type" value="Genomic_DNA"/>
</dbReference>
<keyword evidence="4" id="KW-1185">Reference proteome</keyword>
<comment type="caution">
    <text evidence="2">The sequence shown here is derived from an EMBL/GenBank/DDBJ whole genome shotgun (WGS) entry which is preliminary data.</text>
</comment>
<keyword evidence="1" id="KW-0472">Membrane</keyword>
<dbReference type="AlphaFoldDB" id="A0A1X1RTS8"/>
<keyword evidence="1" id="KW-0812">Transmembrane</keyword>
<dbReference type="InterPro" id="IPR025341">
    <property type="entry name" value="DUF4247"/>
</dbReference>
<dbReference type="RefSeq" id="WP_062540435.1">
    <property type="nucleotide sequence ID" value="NZ_BBUN01000217.1"/>
</dbReference>
<protein>
    <submittedName>
        <fullName evidence="3">DUF4247 domain-containing protein</fullName>
    </submittedName>
</protein>
<organism evidence="2 4">
    <name type="scientific">Mycobacterium celatum</name>
    <dbReference type="NCBI Taxonomy" id="28045"/>
    <lineage>
        <taxon>Bacteria</taxon>
        <taxon>Bacillati</taxon>
        <taxon>Actinomycetota</taxon>
        <taxon>Actinomycetes</taxon>
        <taxon>Mycobacteriales</taxon>
        <taxon>Mycobacteriaceae</taxon>
        <taxon>Mycobacterium</taxon>
    </lineage>
</organism>
<evidence type="ECO:0000313" key="3">
    <source>
        <dbReference type="EMBL" id="PIB77395.1"/>
    </source>
</evidence>
<dbReference type="Pfam" id="PF14042">
    <property type="entry name" value="DUF4247"/>
    <property type="match status" value="1"/>
</dbReference>
<evidence type="ECO:0000256" key="1">
    <source>
        <dbReference type="SAM" id="Phobius"/>
    </source>
</evidence>
<gene>
    <name evidence="2" type="ORF">AWB95_07840</name>
    <name evidence="3" type="ORF">CQY23_17375</name>
</gene>
<dbReference type="EMBL" id="LQOM01000022">
    <property type="protein sequence ID" value="ORV15441.1"/>
    <property type="molecule type" value="Genomic_DNA"/>
</dbReference>
<reference evidence="2 4" key="1">
    <citation type="submission" date="2016-01" db="EMBL/GenBank/DDBJ databases">
        <title>The new phylogeny of the genus Mycobacterium.</title>
        <authorList>
            <person name="Tarcisio F."/>
            <person name="Conor M."/>
            <person name="Antonella G."/>
            <person name="Elisabetta G."/>
            <person name="Giulia F.S."/>
            <person name="Sara T."/>
            <person name="Anna F."/>
            <person name="Clotilde B."/>
            <person name="Roberto B."/>
            <person name="Veronica D.S."/>
            <person name="Fabio R."/>
            <person name="Monica P."/>
            <person name="Olivier J."/>
            <person name="Enrico T."/>
            <person name="Nicola S."/>
        </authorList>
    </citation>
    <scope>NUCLEOTIDE SEQUENCE [LARGE SCALE GENOMIC DNA]</scope>
    <source>
        <strain evidence="2 4">DSM 44243</strain>
    </source>
</reference>
<keyword evidence="1" id="KW-1133">Transmembrane helix</keyword>
<dbReference type="OrthoDB" id="3783200at2"/>
<dbReference type="Proteomes" id="UP000193907">
    <property type="component" value="Unassembled WGS sequence"/>
</dbReference>
<sequence length="143" mass="15132">MSRNRLFVMALALAVTSVISLIFGITLLHKDIRTYIAGHYHEYSRDANGTRYLCEGSPARVANTLGEYQHPAAQAANAGTQYLRYDNEIVTVGPDSGHPCSIRVEDLAAGYNHGAFIFLGPGFYPGAPRSGSGGSSGGPGGTK</sequence>